<dbReference type="Pfam" id="PF13426">
    <property type="entry name" value="PAS_9"/>
    <property type="match status" value="1"/>
</dbReference>
<evidence type="ECO:0000256" key="2">
    <source>
        <dbReference type="ARBA" id="ARBA00023012"/>
    </source>
</evidence>
<dbReference type="InterPro" id="IPR011006">
    <property type="entry name" value="CheY-like_superfamily"/>
</dbReference>
<dbReference type="eggNOG" id="COG0745">
    <property type="taxonomic scope" value="Bacteria"/>
</dbReference>
<feature type="domain" description="Response regulatory" evidence="5">
    <location>
        <begin position="9"/>
        <end position="125"/>
    </location>
</feature>
<gene>
    <name evidence="8" type="ordered locus">Daro_0347</name>
</gene>
<evidence type="ECO:0000256" key="3">
    <source>
        <dbReference type="PROSITE-ProRule" id="PRU00169"/>
    </source>
</evidence>
<feature type="coiled-coil region" evidence="4">
    <location>
        <begin position="249"/>
        <end position="279"/>
    </location>
</feature>
<feature type="modified residue" description="4-aspartylphosphate" evidence="3">
    <location>
        <position position="58"/>
    </location>
</feature>
<dbReference type="SMART" id="SM00331">
    <property type="entry name" value="PP2C_SIG"/>
    <property type="match status" value="1"/>
</dbReference>
<feature type="domain" description="PAS" evidence="6">
    <location>
        <begin position="137"/>
        <end position="189"/>
    </location>
</feature>
<dbReference type="PROSITE" id="PS50110">
    <property type="entry name" value="RESPONSE_REGULATORY"/>
    <property type="match status" value="1"/>
</dbReference>
<dbReference type="InterPro" id="IPR036457">
    <property type="entry name" value="PPM-type-like_dom_sf"/>
</dbReference>
<dbReference type="PROSITE" id="PS50112">
    <property type="entry name" value="PAS"/>
    <property type="match status" value="1"/>
</dbReference>
<dbReference type="SUPFAM" id="SSF55785">
    <property type="entry name" value="PYP-like sensor domain (PAS domain)"/>
    <property type="match status" value="1"/>
</dbReference>
<dbReference type="Gene3D" id="3.30.450.20">
    <property type="entry name" value="PAS domain"/>
    <property type="match status" value="1"/>
</dbReference>
<feature type="domain" description="PAC" evidence="7">
    <location>
        <begin position="214"/>
        <end position="264"/>
    </location>
</feature>
<evidence type="ECO:0000259" key="7">
    <source>
        <dbReference type="PROSITE" id="PS50113"/>
    </source>
</evidence>
<dbReference type="Pfam" id="PF00072">
    <property type="entry name" value="Response_reg"/>
    <property type="match status" value="1"/>
</dbReference>
<dbReference type="SUPFAM" id="SSF52172">
    <property type="entry name" value="CheY-like"/>
    <property type="match status" value="1"/>
</dbReference>
<accession>Q47J75</accession>
<dbReference type="GO" id="GO:0000160">
    <property type="term" value="P:phosphorelay signal transduction system"/>
    <property type="evidence" value="ECO:0007669"/>
    <property type="project" value="UniProtKB-KW"/>
</dbReference>
<dbReference type="eggNOG" id="COG2208">
    <property type="taxonomic scope" value="Bacteria"/>
</dbReference>
<sequence>MIPIMNKMKVLAVDDNRTNLHILQVFLKKLGHEVVLAENGEEAVRRFETDAPDLVLLDIMMPVMDGFEAARRIKAMTRDRWTPVIFLSALNRDENLVEGLDAGADDYLTKPINFVVLEAKLRSMQRSLTMQQQSIDSLRRVQAISDNVLDAIVTTNEEGMIVSVNQSTERIFGWSTAELLGQNASLLMPVPASASGDIMLSPGDAARPLPGAGQEQEINARHKDGHIFPATISISQVELDNQRMIISVIRDISERKETEQKLRENAQQLQDYYDQTQTEQQLALRLMEKQLHRSGLRDKRLRYKVIPAEHFSGDIVAASRSPDGLLYALLADATGHGLTAAISVLPVLALFYRMTKLNRSIQEIVLELNQQLKESMPVGRFVAVTLVCLDEKNRKGEIWVGGTPEAFLFDRWGRVASTFPSDNLPLGIVGSNELGGHPRLFSWEPESQLALCSDGLLEATDTEGKQFGNSGLINSASNTSPSDRFAKIETALKEHQNGCAASDDVSLMLIDCP</sequence>
<organism evidence="8">
    <name type="scientific">Dechloromonas aromatica (strain RCB)</name>
    <dbReference type="NCBI Taxonomy" id="159087"/>
    <lineage>
        <taxon>Bacteria</taxon>
        <taxon>Pseudomonadati</taxon>
        <taxon>Pseudomonadota</taxon>
        <taxon>Betaproteobacteria</taxon>
        <taxon>Rhodocyclales</taxon>
        <taxon>Azonexaceae</taxon>
        <taxon>Dechloromonas</taxon>
    </lineage>
</organism>
<keyword evidence="1 3" id="KW-0597">Phosphoprotein</keyword>
<dbReference type="Gene3D" id="3.40.50.2300">
    <property type="match status" value="1"/>
</dbReference>
<proteinExistence type="predicted"/>
<dbReference type="PROSITE" id="PS50113">
    <property type="entry name" value="PAC"/>
    <property type="match status" value="1"/>
</dbReference>
<dbReference type="PANTHER" id="PTHR45339:SF1">
    <property type="entry name" value="HYBRID SIGNAL TRANSDUCTION HISTIDINE KINASE J"/>
    <property type="match status" value="1"/>
</dbReference>
<reference evidence="8" key="1">
    <citation type="submission" date="2005-08" db="EMBL/GenBank/DDBJ databases">
        <title>Complete sequence of Dechloromonas aromatica RCB.</title>
        <authorList>
            <person name="Salinero K.K."/>
            <person name="Copeland A."/>
            <person name="Lucas S."/>
            <person name="Lapidus A."/>
            <person name="Barry K."/>
            <person name="Detter J.C."/>
            <person name="Glavina T."/>
            <person name="Hammon N."/>
            <person name="Israni S."/>
            <person name="Pitluck S."/>
            <person name="Di Bartolo G."/>
            <person name="Trong S."/>
            <person name="Schmutz J."/>
            <person name="Larimer F."/>
            <person name="Land M."/>
            <person name="Ivanova N."/>
            <person name="Richardson P."/>
        </authorList>
    </citation>
    <scope>NUCLEOTIDE SEQUENCE</scope>
    <source>
        <strain evidence="8">RCB</strain>
    </source>
</reference>
<dbReference type="Pfam" id="PF07228">
    <property type="entry name" value="SpoIIE"/>
    <property type="match status" value="1"/>
</dbReference>
<evidence type="ECO:0000259" key="5">
    <source>
        <dbReference type="PROSITE" id="PS50110"/>
    </source>
</evidence>
<dbReference type="AlphaFoldDB" id="Q47J75"/>
<dbReference type="InterPro" id="IPR001932">
    <property type="entry name" value="PPM-type_phosphatase-like_dom"/>
</dbReference>
<dbReference type="SMART" id="SM00448">
    <property type="entry name" value="REC"/>
    <property type="match status" value="1"/>
</dbReference>
<dbReference type="CDD" id="cd00130">
    <property type="entry name" value="PAS"/>
    <property type="match status" value="1"/>
</dbReference>
<keyword evidence="2" id="KW-0902">Two-component regulatory system</keyword>
<dbReference type="InterPro" id="IPR000014">
    <property type="entry name" value="PAS"/>
</dbReference>
<dbReference type="NCBIfam" id="TIGR00229">
    <property type="entry name" value="sensory_box"/>
    <property type="match status" value="1"/>
</dbReference>
<dbReference type="STRING" id="159087.Daro_0347"/>
<dbReference type="Gene3D" id="3.60.40.10">
    <property type="entry name" value="PPM-type phosphatase domain"/>
    <property type="match status" value="1"/>
</dbReference>
<dbReference type="OrthoDB" id="9811749at2"/>
<dbReference type="SMART" id="SM00091">
    <property type="entry name" value="PAS"/>
    <property type="match status" value="1"/>
</dbReference>
<dbReference type="InterPro" id="IPR000700">
    <property type="entry name" value="PAS-assoc_C"/>
</dbReference>
<dbReference type="EMBL" id="CP000089">
    <property type="protein sequence ID" value="AAZ45106.1"/>
    <property type="molecule type" value="Genomic_DNA"/>
</dbReference>
<protein>
    <submittedName>
        <fullName evidence="8">PAS protein</fullName>
    </submittedName>
</protein>
<dbReference type="InterPro" id="IPR035965">
    <property type="entry name" value="PAS-like_dom_sf"/>
</dbReference>
<dbReference type="SMART" id="SM00086">
    <property type="entry name" value="PAC"/>
    <property type="match status" value="1"/>
</dbReference>
<dbReference type="InterPro" id="IPR001610">
    <property type="entry name" value="PAC"/>
</dbReference>
<keyword evidence="4" id="KW-0175">Coiled coil</keyword>
<dbReference type="PANTHER" id="PTHR45339">
    <property type="entry name" value="HYBRID SIGNAL TRANSDUCTION HISTIDINE KINASE J"/>
    <property type="match status" value="1"/>
</dbReference>
<evidence type="ECO:0000256" key="1">
    <source>
        <dbReference type="ARBA" id="ARBA00022553"/>
    </source>
</evidence>
<name>Q47J75_DECAR</name>
<evidence type="ECO:0000313" key="8">
    <source>
        <dbReference type="EMBL" id="AAZ45106.1"/>
    </source>
</evidence>
<dbReference type="HOGENOM" id="CLU_000445_43_7_4"/>
<evidence type="ECO:0000256" key="4">
    <source>
        <dbReference type="SAM" id="Coils"/>
    </source>
</evidence>
<evidence type="ECO:0000259" key="6">
    <source>
        <dbReference type="PROSITE" id="PS50112"/>
    </source>
</evidence>
<dbReference type="InterPro" id="IPR001789">
    <property type="entry name" value="Sig_transdc_resp-reg_receiver"/>
</dbReference>
<dbReference type="KEGG" id="dar:Daro_0347"/>